<dbReference type="EMBL" id="JAKMXF010000039">
    <property type="protein sequence ID" value="KAI6660185.1"/>
    <property type="molecule type" value="Genomic_DNA"/>
</dbReference>
<organism evidence="1 2">
    <name type="scientific">Oopsacas minuta</name>
    <dbReference type="NCBI Taxonomy" id="111878"/>
    <lineage>
        <taxon>Eukaryota</taxon>
        <taxon>Metazoa</taxon>
        <taxon>Porifera</taxon>
        <taxon>Hexactinellida</taxon>
        <taxon>Hexasterophora</taxon>
        <taxon>Lyssacinosida</taxon>
        <taxon>Leucopsacidae</taxon>
        <taxon>Oopsacas</taxon>
    </lineage>
</organism>
<evidence type="ECO:0000313" key="1">
    <source>
        <dbReference type="EMBL" id="KAI6660185.1"/>
    </source>
</evidence>
<comment type="caution">
    <text evidence="1">The sequence shown here is derived from an EMBL/GenBank/DDBJ whole genome shotgun (WGS) entry which is preliminary data.</text>
</comment>
<reference evidence="1 2" key="1">
    <citation type="journal article" date="2023" name="BMC Biol.">
        <title>The compact genome of the sponge Oopsacas minuta (Hexactinellida) is lacking key metazoan core genes.</title>
        <authorList>
            <person name="Santini S."/>
            <person name="Schenkelaars Q."/>
            <person name="Jourda C."/>
            <person name="Duchesne M."/>
            <person name="Belahbib H."/>
            <person name="Rocher C."/>
            <person name="Selva M."/>
            <person name="Riesgo A."/>
            <person name="Vervoort M."/>
            <person name="Leys S.P."/>
            <person name="Kodjabachian L."/>
            <person name="Le Bivic A."/>
            <person name="Borchiellini C."/>
            <person name="Claverie J.M."/>
            <person name="Renard E."/>
        </authorList>
    </citation>
    <scope>NUCLEOTIDE SEQUENCE [LARGE SCALE GENOMIC DNA]</scope>
    <source>
        <strain evidence="1">SPO-2</strain>
    </source>
</reference>
<evidence type="ECO:0000313" key="2">
    <source>
        <dbReference type="Proteomes" id="UP001165289"/>
    </source>
</evidence>
<dbReference type="Proteomes" id="UP001165289">
    <property type="component" value="Unassembled WGS sequence"/>
</dbReference>
<protein>
    <recommendedName>
        <fullName evidence="3">HAT C-terminal dimerisation domain-containing protein</fullName>
    </recommendedName>
</protein>
<proteinExistence type="predicted"/>
<gene>
    <name evidence="1" type="ORF">LOD99_10496</name>
</gene>
<evidence type="ECO:0008006" key="3">
    <source>
        <dbReference type="Google" id="ProtNLM"/>
    </source>
</evidence>
<dbReference type="AlphaFoldDB" id="A0AAV7KH36"/>
<keyword evidence="2" id="KW-1185">Reference proteome</keyword>
<name>A0AAV7KH36_9METZ</name>
<accession>A0AAV7KH36</accession>
<sequence length="298" mass="34077">MDIEPKNNRAKRVADSLNSLKVKLICAFTHFALQPLNKFTIIFQTHASRIGAIKEDTLLLLRGYLANFIQPEIIITTADILTIDYRNKVNQLPRNSLVVGNDTLDLISEFEDEIHGTLMGDRFYDSVCLFSETVVSKMLAKFPHRNDTLSDLAFLNPRNRTHCCIQSITRLCKQFMTTTSEEIDQIIQEFVAYKITPDNQLPSYNPTDIAAIDHFWSTMSRLYFLPYRIQMLIQNVYSALVKKIETDSCSLLSPSTTCDLLNIKMNHDTACNLSQDLISEELIEIAKKATRKSLEKEN</sequence>